<dbReference type="AlphaFoldDB" id="A0A3M9NQL3"/>
<gene>
    <name evidence="2" type="ORF">EFY79_01535</name>
</gene>
<evidence type="ECO:0000313" key="3">
    <source>
        <dbReference type="Proteomes" id="UP000267223"/>
    </source>
</evidence>
<accession>A0A3M9NQL3</accession>
<dbReference type="EMBL" id="RJJR01000001">
    <property type="protein sequence ID" value="RNI40010.1"/>
    <property type="molecule type" value="Genomic_DNA"/>
</dbReference>
<dbReference type="Proteomes" id="UP000267223">
    <property type="component" value="Unassembled WGS sequence"/>
</dbReference>
<dbReference type="OrthoDB" id="9798830at2"/>
<evidence type="ECO:0000313" key="2">
    <source>
        <dbReference type="EMBL" id="RNI40010.1"/>
    </source>
</evidence>
<proteinExistence type="predicted"/>
<feature type="domain" description="DinB-like" evidence="1">
    <location>
        <begin position="28"/>
        <end position="151"/>
    </location>
</feature>
<organism evidence="2 3">
    <name type="scientific">Hanamia caeni</name>
    <dbReference type="NCBI Taxonomy" id="2294116"/>
    <lineage>
        <taxon>Bacteria</taxon>
        <taxon>Pseudomonadati</taxon>
        <taxon>Bacteroidota</taxon>
        <taxon>Chitinophagia</taxon>
        <taxon>Chitinophagales</taxon>
        <taxon>Chitinophagaceae</taxon>
        <taxon>Hanamia</taxon>
    </lineage>
</organism>
<reference evidence="2 3" key="1">
    <citation type="submission" date="2018-11" db="EMBL/GenBank/DDBJ databases">
        <title>Draft genome sequence of Ferruginibacter sp. BO-59.</title>
        <authorList>
            <person name="Im W.T."/>
        </authorList>
    </citation>
    <scope>NUCLEOTIDE SEQUENCE [LARGE SCALE GENOMIC DNA]</scope>
    <source>
        <strain evidence="2 3">BO-59</strain>
    </source>
</reference>
<dbReference type="Gene3D" id="1.20.120.450">
    <property type="entry name" value="dinb family like domain"/>
    <property type="match status" value="1"/>
</dbReference>
<dbReference type="RefSeq" id="WP_123118901.1">
    <property type="nucleotide sequence ID" value="NZ_RJJR01000001.1"/>
</dbReference>
<sequence length="163" mass="18762">MSTDTTENAAIIDNLINLLKKGNAHVSLDEALKNIPFEILGNRPKGLPYSIWQLAEHIRIAQSDILNFSKDSQYRSPNWPDDYWPKEVKPASEQAWENCISQIRKDRKSFISLLRNSADTLFTPFEYGDGQTLLREALVLADHQSYHTGEIIIIRRILKNWPV</sequence>
<protein>
    <submittedName>
        <fullName evidence="2">DinB family protein</fullName>
    </submittedName>
</protein>
<dbReference type="InterPro" id="IPR024775">
    <property type="entry name" value="DinB-like"/>
</dbReference>
<name>A0A3M9NQL3_9BACT</name>
<keyword evidence="3" id="KW-1185">Reference proteome</keyword>
<evidence type="ECO:0000259" key="1">
    <source>
        <dbReference type="Pfam" id="PF12867"/>
    </source>
</evidence>
<dbReference type="InterPro" id="IPR034660">
    <property type="entry name" value="DinB/YfiT-like"/>
</dbReference>
<comment type="caution">
    <text evidence="2">The sequence shown here is derived from an EMBL/GenBank/DDBJ whole genome shotgun (WGS) entry which is preliminary data.</text>
</comment>
<dbReference type="Pfam" id="PF12867">
    <property type="entry name" value="DinB_2"/>
    <property type="match status" value="1"/>
</dbReference>
<dbReference type="SUPFAM" id="SSF109854">
    <property type="entry name" value="DinB/YfiT-like putative metalloenzymes"/>
    <property type="match status" value="1"/>
</dbReference>